<reference evidence="1" key="1">
    <citation type="submission" date="2002-03" db="EMBL/GenBank/DDBJ databases">
        <title>Oryza sativa nipponbare(GA3) genomic DNA, chromosome 2, PAC clone:P0544H11.</title>
        <authorList>
            <person name="Sasaki T."/>
            <person name="Matsumoto T."/>
            <person name="Yamamoto K."/>
        </authorList>
    </citation>
    <scope>NUCLEOTIDE SEQUENCE</scope>
</reference>
<protein>
    <submittedName>
        <fullName evidence="1">Uncharacterized protein</fullName>
    </submittedName>
</protein>
<reference evidence="2" key="2">
    <citation type="submission" date="2002-11" db="EMBL/GenBank/DDBJ databases">
        <title>Oryza sativa nipponbare(GA3) genomic DNA, chromosome 2, BAC clone:OSJNBb0056C19.</title>
        <authorList>
            <person name="Sasaki T."/>
            <person name="Matsumoto T."/>
            <person name="Katayose Y."/>
        </authorList>
    </citation>
    <scope>NUCLEOTIDE SEQUENCE</scope>
</reference>
<sequence>MGDRRMAPVASRIYRRHRHMGIAVDEFIAAADTLGGGGRLPQCAASTTQCRTKGGGRCRWATVTMKAPRITRLCVGCLRGLLLVVSVRGFVGAYEGGGDGAERGEGSRAWLAVSPARPQAWINRENVACPALLQHGVFVAMEAKAWGPGRGGRLRGGGARANLYFRTEKVHIRADDGEGMN</sequence>
<gene>
    <name evidence="2" type="ORF">OSJNBb0056C19.25</name>
    <name evidence="1" type="ORF">P0544H11.41</name>
</gene>
<evidence type="ECO:0000313" key="1">
    <source>
        <dbReference type="EMBL" id="BAD16020.1"/>
    </source>
</evidence>
<proteinExistence type="predicted"/>
<dbReference type="EMBL" id="AP005915">
    <property type="protein sequence ID" value="BAD38440.1"/>
    <property type="molecule type" value="Genomic_DNA"/>
</dbReference>
<organism evidence="1 3">
    <name type="scientific">Oryza sativa subsp. japonica</name>
    <name type="common">Rice</name>
    <dbReference type="NCBI Taxonomy" id="39947"/>
    <lineage>
        <taxon>Eukaryota</taxon>
        <taxon>Viridiplantae</taxon>
        <taxon>Streptophyta</taxon>
        <taxon>Embryophyta</taxon>
        <taxon>Tracheophyta</taxon>
        <taxon>Spermatophyta</taxon>
        <taxon>Magnoliopsida</taxon>
        <taxon>Liliopsida</taxon>
        <taxon>Poales</taxon>
        <taxon>Poaceae</taxon>
        <taxon>BOP clade</taxon>
        <taxon>Oryzoideae</taxon>
        <taxon>Oryzeae</taxon>
        <taxon>Oryzinae</taxon>
        <taxon>Oryza</taxon>
        <taxon>Oryza sativa</taxon>
    </lineage>
</organism>
<reference evidence="3" key="4">
    <citation type="journal article" date="2008" name="Nucleic Acids Res.">
        <title>The rice annotation project database (RAP-DB): 2008 update.</title>
        <authorList>
            <consortium name="The rice annotation project (RAP)"/>
        </authorList>
    </citation>
    <scope>GENOME REANNOTATION</scope>
    <source>
        <strain evidence="3">cv. Nipponbare</strain>
    </source>
</reference>
<dbReference type="AlphaFoldDB" id="Q6Z6C6"/>
<name>Q6Z6C6_ORYSJ</name>
<evidence type="ECO:0000313" key="3">
    <source>
        <dbReference type="Proteomes" id="UP000000763"/>
    </source>
</evidence>
<dbReference type="EMBL" id="AP005008">
    <property type="protein sequence ID" value="BAD16020.1"/>
    <property type="molecule type" value="Genomic_DNA"/>
</dbReference>
<reference evidence="3" key="3">
    <citation type="journal article" date="2005" name="Nature">
        <title>The map-based sequence of the rice genome.</title>
        <authorList>
            <consortium name="International rice genome sequencing project (IRGSP)"/>
            <person name="Matsumoto T."/>
            <person name="Wu J."/>
            <person name="Kanamori H."/>
            <person name="Katayose Y."/>
            <person name="Fujisawa M."/>
            <person name="Namiki N."/>
            <person name="Mizuno H."/>
            <person name="Yamamoto K."/>
            <person name="Antonio B.A."/>
            <person name="Baba T."/>
            <person name="Sakata K."/>
            <person name="Nagamura Y."/>
            <person name="Aoki H."/>
            <person name="Arikawa K."/>
            <person name="Arita K."/>
            <person name="Bito T."/>
            <person name="Chiden Y."/>
            <person name="Fujitsuka N."/>
            <person name="Fukunaka R."/>
            <person name="Hamada M."/>
            <person name="Harada C."/>
            <person name="Hayashi A."/>
            <person name="Hijishita S."/>
            <person name="Honda M."/>
            <person name="Hosokawa S."/>
            <person name="Ichikawa Y."/>
            <person name="Idonuma A."/>
            <person name="Iijima M."/>
            <person name="Ikeda M."/>
            <person name="Ikeno M."/>
            <person name="Ito K."/>
            <person name="Ito S."/>
            <person name="Ito T."/>
            <person name="Ito Y."/>
            <person name="Ito Y."/>
            <person name="Iwabuchi A."/>
            <person name="Kamiya K."/>
            <person name="Karasawa W."/>
            <person name="Kurita K."/>
            <person name="Katagiri S."/>
            <person name="Kikuta A."/>
            <person name="Kobayashi H."/>
            <person name="Kobayashi N."/>
            <person name="Machita K."/>
            <person name="Maehara T."/>
            <person name="Masukawa M."/>
            <person name="Mizubayashi T."/>
            <person name="Mukai Y."/>
            <person name="Nagasaki H."/>
            <person name="Nagata Y."/>
            <person name="Naito S."/>
            <person name="Nakashima M."/>
            <person name="Nakama Y."/>
            <person name="Nakamichi Y."/>
            <person name="Nakamura M."/>
            <person name="Meguro A."/>
            <person name="Negishi M."/>
            <person name="Ohta I."/>
            <person name="Ohta T."/>
            <person name="Okamoto M."/>
            <person name="Ono N."/>
            <person name="Saji S."/>
            <person name="Sakaguchi M."/>
            <person name="Sakai K."/>
            <person name="Shibata M."/>
            <person name="Shimokawa T."/>
            <person name="Song J."/>
            <person name="Takazaki Y."/>
            <person name="Terasawa K."/>
            <person name="Tsugane M."/>
            <person name="Tsuji K."/>
            <person name="Ueda S."/>
            <person name="Waki K."/>
            <person name="Yamagata H."/>
            <person name="Yamamoto M."/>
            <person name="Yamamoto S."/>
            <person name="Yamane H."/>
            <person name="Yoshiki S."/>
            <person name="Yoshihara R."/>
            <person name="Yukawa K."/>
            <person name="Zhong H."/>
            <person name="Yano M."/>
            <person name="Yuan Q."/>
            <person name="Ouyang S."/>
            <person name="Liu J."/>
            <person name="Jones K.M."/>
            <person name="Gansberger K."/>
            <person name="Moffat K."/>
            <person name="Hill J."/>
            <person name="Bera J."/>
            <person name="Fadrosh D."/>
            <person name="Jin S."/>
            <person name="Johri S."/>
            <person name="Kim M."/>
            <person name="Overton L."/>
            <person name="Reardon M."/>
            <person name="Tsitrin T."/>
            <person name="Vuong H."/>
            <person name="Weaver B."/>
            <person name="Ciecko A."/>
            <person name="Tallon L."/>
            <person name="Jackson J."/>
            <person name="Pai G."/>
            <person name="Aken S.V."/>
            <person name="Utterback T."/>
            <person name="Reidmuller S."/>
            <person name="Feldblyum T."/>
            <person name="Hsiao J."/>
            <person name="Zismann V."/>
            <person name="Iobst S."/>
            <person name="de Vazeille A.R."/>
            <person name="Buell C.R."/>
            <person name="Ying K."/>
            <person name="Li Y."/>
            <person name="Lu T."/>
            <person name="Huang Y."/>
            <person name="Zhao Q."/>
            <person name="Feng Q."/>
            <person name="Zhang L."/>
            <person name="Zhu J."/>
            <person name="Weng Q."/>
            <person name="Mu J."/>
            <person name="Lu Y."/>
            <person name="Fan D."/>
            <person name="Liu Y."/>
            <person name="Guan J."/>
            <person name="Zhang Y."/>
            <person name="Yu S."/>
            <person name="Liu X."/>
            <person name="Zhang Y."/>
            <person name="Hong G."/>
            <person name="Han B."/>
            <person name="Choisne N."/>
            <person name="Demange N."/>
            <person name="Orjeda G."/>
            <person name="Samain S."/>
            <person name="Cattolico L."/>
            <person name="Pelletier E."/>
            <person name="Couloux A."/>
            <person name="Segurens B."/>
            <person name="Wincker P."/>
            <person name="D'Hont A."/>
            <person name="Scarpelli C."/>
            <person name="Weissenbach J."/>
            <person name="Salanoubat M."/>
            <person name="Quetier F."/>
            <person name="Yu Y."/>
            <person name="Kim H.R."/>
            <person name="Rambo T."/>
            <person name="Currie J."/>
            <person name="Collura K."/>
            <person name="Luo M."/>
            <person name="Yang T."/>
            <person name="Ammiraju J.S.S."/>
            <person name="Engler F."/>
            <person name="Soderlund C."/>
            <person name="Wing R.A."/>
            <person name="Palmer L.E."/>
            <person name="de la Bastide M."/>
            <person name="Spiegel L."/>
            <person name="Nascimento L."/>
            <person name="Zutavern T."/>
            <person name="O'Shaughnessy A."/>
            <person name="Dike S."/>
            <person name="Dedhia N."/>
            <person name="Preston R."/>
            <person name="Balija V."/>
            <person name="McCombie W.R."/>
            <person name="Chow T."/>
            <person name="Chen H."/>
            <person name="Chung M."/>
            <person name="Chen C."/>
            <person name="Shaw J."/>
            <person name="Wu H."/>
            <person name="Hsiao K."/>
            <person name="Chao Y."/>
            <person name="Chu M."/>
            <person name="Cheng C."/>
            <person name="Hour A."/>
            <person name="Lee P."/>
            <person name="Lin S."/>
            <person name="Lin Y."/>
            <person name="Liou J."/>
            <person name="Liu S."/>
            <person name="Hsing Y."/>
            <person name="Raghuvanshi S."/>
            <person name="Mohanty A."/>
            <person name="Bharti A.K."/>
            <person name="Gaur A."/>
            <person name="Gupta V."/>
            <person name="Kumar D."/>
            <person name="Ravi V."/>
            <person name="Vij S."/>
            <person name="Kapur A."/>
            <person name="Khurana P."/>
            <person name="Khurana P."/>
            <person name="Khurana J.P."/>
            <person name="Tyagi A.K."/>
            <person name="Gaikwad K."/>
            <person name="Singh A."/>
            <person name="Dalal V."/>
            <person name="Srivastava S."/>
            <person name="Dixit A."/>
            <person name="Pal A.K."/>
            <person name="Ghazi I.A."/>
            <person name="Yadav M."/>
            <person name="Pandit A."/>
            <person name="Bhargava A."/>
            <person name="Sureshbabu K."/>
            <person name="Batra K."/>
            <person name="Sharma T.R."/>
            <person name="Mohapatra T."/>
            <person name="Singh N.K."/>
            <person name="Messing J."/>
            <person name="Nelson A.B."/>
            <person name="Fuks G."/>
            <person name="Kavchok S."/>
            <person name="Keizer G."/>
            <person name="Linton E."/>
            <person name="Llaca V."/>
            <person name="Song R."/>
            <person name="Tanyolac B."/>
            <person name="Young S."/>
            <person name="Ho-Il K."/>
            <person name="Hahn J.H."/>
            <person name="Sangsakoo G."/>
            <person name="Vanavichit A."/>
            <person name="de Mattos Luiz.A.T."/>
            <person name="Zimmer P.D."/>
            <person name="Malone G."/>
            <person name="Dellagostin O."/>
            <person name="de Oliveira A.C."/>
            <person name="Bevan M."/>
            <person name="Bancroft I."/>
            <person name="Minx P."/>
            <person name="Cordum H."/>
            <person name="Wilson R."/>
            <person name="Cheng Z."/>
            <person name="Jin W."/>
            <person name="Jiang J."/>
            <person name="Leong S.A."/>
            <person name="Iwama H."/>
            <person name="Gojobori T."/>
            <person name="Itoh T."/>
            <person name="Niimura Y."/>
            <person name="Fujii Y."/>
            <person name="Habara T."/>
            <person name="Sakai H."/>
            <person name="Sato Y."/>
            <person name="Wilson G."/>
            <person name="Kumar K."/>
            <person name="McCouch S."/>
            <person name="Juretic N."/>
            <person name="Hoen D."/>
            <person name="Wright S."/>
            <person name="Bruskiewich R."/>
            <person name="Bureau T."/>
            <person name="Miyao A."/>
            <person name="Hirochika H."/>
            <person name="Nishikawa T."/>
            <person name="Kadowaki K."/>
            <person name="Sugiura M."/>
            <person name="Burr B."/>
            <person name="Sasaki T."/>
        </authorList>
    </citation>
    <scope>NUCLEOTIDE SEQUENCE [LARGE SCALE GENOMIC DNA]</scope>
    <source>
        <strain evidence="3">cv. Nipponbare</strain>
    </source>
</reference>
<accession>Q6Z6C6</accession>
<dbReference type="Proteomes" id="UP000000763">
    <property type="component" value="Chromosome 2"/>
</dbReference>
<evidence type="ECO:0000313" key="2">
    <source>
        <dbReference type="EMBL" id="BAD38440.1"/>
    </source>
</evidence>